<feature type="disulfide bond" evidence="5">
    <location>
        <begin position="121"/>
        <end position="133"/>
    </location>
</feature>
<keyword evidence="2" id="KW-0964">Secreted</keyword>
<keyword evidence="3 6" id="KW-0732">Signal</keyword>
<dbReference type="GO" id="GO:0005576">
    <property type="term" value="C:extracellular region"/>
    <property type="evidence" value="ECO:0007669"/>
    <property type="project" value="UniProtKB-SubCell"/>
</dbReference>
<comment type="subcellular location">
    <subcellularLocation>
        <location evidence="1">Secreted</location>
    </subcellularLocation>
</comment>
<organism evidence="8 9">
    <name type="scientific">Ophiocordyceps camponoti-floridani</name>
    <dbReference type="NCBI Taxonomy" id="2030778"/>
    <lineage>
        <taxon>Eukaryota</taxon>
        <taxon>Fungi</taxon>
        <taxon>Dikarya</taxon>
        <taxon>Ascomycota</taxon>
        <taxon>Pezizomycotina</taxon>
        <taxon>Sordariomycetes</taxon>
        <taxon>Hypocreomycetidae</taxon>
        <taxon>Hypocreales</taxon>
        <taxon>Ophiocordycipitaceae</taxon>
        <taxon>Ophiocordyceps</taxon>
    </lineage>
</organism>
<feature type="domain" description="AA1-like" evidence="7">
    <location>
        <begin position="23"/>
        <end position="146"/>
    </location>
</feature>
<dbReference type="PROSITE" id="PS51895">
    <property type="entry name" value="AA1"/>
    <property type="match status" value="1"/>
</dbReference>
<sequence length="153" mass="16491">MRTTIITGSLFAALAAAAVTPVPNAEKVMIQHLAVQAEVTFHVVKIKAVAFEISGRDIDSEMCTAENPDFPKPKEIAPCSTPGFRFTLHRGVTRNEFGIHLYYEPSTGIEYHGFGNVPTTCRVIDERPGHLVCTQAGGARSLALDGSSPPPEQ</sequence>
<dbReference type="InterPro" id="IPR032382">
    <property type="entry name" value="AltA1"/>
</dbReference>
<protein>
    <submittedName>
        <fullName evidence="8">Major allergen alt</fullName>
    </submittedName>
</protein>
<evidence type="ECO:0000259" key="7">
    <source>
        <dbReference type="PROSITE" id="PS51895"/>
    </source>
</evidence>
<evidence type="ECO:0000256" key="4">
    <source>
        <dbReference type="ARBA" id="ARBA00023157"/>
    </source>
</evidence>
<keyword evidence="4 5" id="KW-1015">Disulfide bond</keyword>
<dbReference type="AlphaFoldDB" id="A0A8H4VFF8"/>
<evidence type="ECO:0000256" key="1">
    <source>
        <dbReference type="ARBA" id="ARBA00004613"/>
    </source>
</evidence>
<dbReference type="Gene3D" id="2.40.350.20">
    <property type="match status" value="1"/>
</dbReference>
<evidence type="ECO:0000256" key="3">
    <source>
        <dbReference type="ARBA" id="ARBA00022729"/>
    </source>
</evidence>
<accession>A0A8H4VFF8</accession>
<name>A0A8H4VFF8_9HYPO</name>
<evidence type="ECO:0000256" key="5">
    <source>
        <dbReference type="PROSITE-ProRule" id="PRU01243"/>
    </source>
</evidence>
<evidence type="ECO:0000256" key="6">
    <source>
        <dbReference type="SAM" id="SignalP"/>
    </source>
</evidence>
<feature type="signal peptide" evidence="6">
    <location>
        <begin position="1"/>
        <end position="17"/>
    </location>
</feature>
<dbReference type="Proteomes" id="UP000562929">
    <property type="component" value="Unassembled WGS sequence"/>
</dbReference>
<dbReference type="OrthoDB" id="3928926at2759"/>
<evidence type="ECO:0000313" key="8">
    <source>
        <dbReference type="EMBL" id="KAF4592211.1"/>
    </source>
</evidence>
<feature type="chain" id="PRO_5034765489" evidence="6">
    <location>
        <begin position="18"/>
        <end position="153"/>
    </location>
</feature>
<dbReference type="EMBL" id="JAACLJ010000002">
    <property type="protein sequence ID" value="KAF4592211.1"/>
    <property type="molecule type" value="Genomic_DNA"/>
</dbReference>
<gene>
    <name evidence="8" type="ORF">GQ602_002510</name>
</gene>
<evidence type="ECO:0000256" key="2">
    <source>
        <dbReference type="ARBA" id="ARBA00022525"/>
    </source>
</evidence>
<dbReference type="Pfam" id="PF16541">
    <property type="entry name" value="AltA1"/>
    <property type="match status" value="1"/>
</dbReference>
<reference evidence="8 9" key="1">
    <citation type="journal article" date="2020" name="G3 (Bethesda)">
        <title>Genetic Underpinnings of Host Manipulation by Ophiocordyceps as Revealed by Comparative Transcriptomics.</title>
        <authorList>
            <person name="Will I."/>
            <person name="Das B."/>
            <person name="Trinh T."/>
            <person name="Brachmann A."/>
            <person name="Ohm R.A."/>
            <person name="de Bekker C."/>
        </authorList>
    </citation>
    <scope>NUCLEOTIDE SEQUENCE [LARGE SCALE GENOMIC DNA]</scope>
    <source>
        <strain evidence="8 9">EC05</strain>
    </source>
</reference>
<evidence type="ECO:0000313" key="9">
    <source>
        <dbReference type="Proteomes" id="UP000562929"/>
    </source>
</evidence>
<proteinExistence type="predicted"/>
<comment type="caution">
    <text evidence="8">The sequence shown here is derived from an EMBL/GenBank/DDBJ whole genome shotgun (WGS) entry which is preliminary data.</text>
</comment>
<comment type="caution">
    <text evidence="5">Lacks conserved residue(s) required for the propagation of feature annotation.</text>
</comment>
<keyword evidence="9" id="KW-1185">Reference proteome</keyword>